<evidence type="ECO:0000313" key="3">
    <source>
        <dbReference type="RefSeq" id="XP_032818801.1"/>
    </source>
</evidence>
<dbReference type="GO" id="GO:0042796">
    <property type="term" value="P:snRNA transcription by RNA polymerase III"/>
    <property type="evidence" value="ECO:0007669"/>
    <property type="project" value="TreeGrafter"/>
</dbReference>
<dbReference type="InterPro" id="IPR019188">
    <property type="entry name" value="SNAPC1"/>
</dbReference>
<dbReference type="GO" id="GO:0042795">
    <property type="term" value="P:snRNA transcription by RNA polymerase II"/>
    <property type="evidence" value="ECO:0007669"/>
    <property type="project" value="TreeGrafter"/>
</dbReference>
<feature type="region of interest" description="Disordered" evidence="1">
    <location>
        <begin position="236"/>
        <end position="390"/>
    </location>
</feature>
<dbReference type="RefSeq" id="XP_032818803.1">
    <property type="nucleotide sequence ID" value="XM_032962912.1"/>
</dbReference>
<dbReference type="GeneID" id="116947317"/>
<evidence type="ECO:0000313" key="4">
    <source>
        <dbReference type="RefSeq" id="XP_032818803.1"/>
    </source>
</evidence>
<gene>
    <name evidence="3 4" type="primary">SNAPC1</name>
</gene>
<protein>
    <submittedName>
        <fullName evidence="3 4">snRNA-activating protein complex subunit 1 isoform X1</fullName>
    </submittedName>
</protein>
<dbReference type="KEGG" id="pmrn:116947317"/>
<proteinExistence type="predicted"/>
<evidence type="ECO:0000256" key="1">
    <source>
        <dbReference type="SAM" id="MobiDB-lite"/>
    </source>
</evidence>
<keyword evidence="2" id="KW-1185">Reference proteome</keyword>
<accession>A0AAJ7TIX4</accession>
<dbReference type="PANTHER" id="PTHR15131">
    <property type="entry name" value="SMALL NUCLEAR RNA ACTIVATING COMPLEX, POLYPEPTIDE 1"/>
    <property type="match status" value="1"/>
</dbReference>
<organism evidence="2 4">
    <name type="scientific">Petromyzon marinus</name>
    <name type="common">Sea lamprey</name>
    <dbReference type="NCBI Taxonomy" id="7757"/>
    <lineage>
        <taxon>Eukaryota</taxon>
        <taxon>Metazoa</taxon>
        <taxon>Chordata</taxon>
        <taxon>Craniata</taxon>
        <taxon>Vertebrata</taxon>
        <taxon>Cyclostomata</taxon>
        <taxon>Hyperoartia</taxon>
        <taxon>Petromyzontiformes</taxon>
        <taxon>Petromyzontidae</taxon>
        <taxon>Petromyzon</taxon>
    </lineage>
</organism>
<dbReference type="Pfam" id="PF09808">
    <property type="entry name" value="SNAPC1"/>
    <property type="match status" value="1"/>
</dbReference>
<dbReference type="PANTHER" id="PTHR15131:SF3">
    <property type="entry name" value="SNRNA-ACTIVATING PROTEIN COMPLEX SUBUNIT 1"/>
    <property type="match status" value="1"/>
</dbReference>
<sequence>MAGAAGSRADCEQLLDRFRRTDSVRYEDFAAVWRDMNFSLIHHGFVKDQDRKEFTEELILLASQYLSPIYSFQVRVGALYLLYAIYHTQLCQPRRKIRLALKEWDDLSKLYQEIVEQEHYDADYIYRSLCDQHAFHYTALPAPLMFRMGKMRKANIWKEKMNEHGGLRQNHNRVSGVVSADAMEELQNIHEHYHHMKCAISTSKLQPDKSLSLARDDMQQAVKDALATYQLWSDVRASKKPKAASTGKSTERSAEDKERHSYEEDNAVGCSRAEKLAAIKNKSYNNPTKAPRSRRHRQTEINSSEDDRRKHDSPRGKRPRSGSLTPRPGALSRAGAASHLADDCYGVEEDTPTPPSNLLSMPVIEEELEGKATAGTEVAMQPSKKRQKTK</sequence>
<dbReference type="GO" id="GO:0019185">
    <property type="term" value="C:snRNA-activating protein complex"/>
    <property type="evidence" value="ECO:0007669"/>
    <property type="project" value="TreeGrafter"/>
</dbReference>
<name>A0AAJ7TIX4_PETMA</name>
<evidence type="ECO:0000313" key="2">
    <source>
        <dbReference type="Proteomes" id="UP001318040"/>
    </source>
</evidence>
<dbReference type="Proteomes" id="UP001318040">
    <property type="component" value="Chromosome 29"/>
</dbReference>
<reference evidence="3 4" key="1">
    <citation type="submission" date="2025-04" db="UniProtKB">
        <authorList>
            <consortium name="RefSeq"/>
        </authorList>
    </citation>
    <scope>IDENTIFICATION</scope>
    <source>
        <tissue evidence="3 4">Sperm</tissue>
    </source>
</reference>
<feature type="compositionally biased region" description="Basic and acidic residues" evidence="1">
    <location>
        <begin position="249"/>
        <end position="263"/>
    </location>
</feature>
<feature type="compositionally biased region" description="Basic and acidic residues" evidence="1">
    <location>
        <begin position="305"/>
        <end position="315"/>
    </location>
</feature>
<dbReference type="CTD" id="6617"/>
<dbReference type="GO" id="GO:0043565">
    <property type="term" value="F:sequence-specific DNA binding"/>
    <property type="evidence" value="ECO:0007669"/>
    <property type="project" value="TreeGrafter"/>
</dbReference>
<dbReference type="RefSeq" id="XP_032818801.1">
    <property type="nucleotide sequence ID" value="XM_032962910.1"/>
</dbReference>
<dbReference type="AlphaFoldDB" id="A0AAJ7TIX4"/>